<accession>A0ABP6V3I6</accession>
<organism evidence="1 2">
    <name type="scientific">Zobellella aerophila</name>
    <dbReference type="NCBI Taxonomy" id="870480"/>
    <lineage>
        <taxon>Bacteria</taxon>
        <taxon>Pseudomonadati</taxon>
        <taxon>Pseudomonadota</taxon>
        <taxon>Gammaproteobacteria</taxon>
        <taxon>Aeromonadales</taxon>
        <taxon>Aeromonadaceae</taxon>
        <taxon>Zobellella</taxon>
    </lineage>
</organism>
<dbReference type="EMBL" id="BAABCX010000001">
    <property type="protein sequence ID" value="GAA3527299.1"/>
    <property type="molecule type" value="Genomic_DNA"/>
</dbReference>
<dbReference type="Gene3D" id="3.20.20.370">
    <property type="entry name" value="Glycoside hydrolase/deacetylase"/>
    <property type="match status" value="1"/>
</dbReference>
<keyword evidence="2" id="KW-1185">Reference proteome</keyword>
<evidence type="ECO:0000313" key="2">
    <source>
        <dbReference type="Proteomes" id="UP001500795"/>
    </source>
</evidence>
<dbReference type="PANTHER" id="PTHR30292:SF0">
    <property type="entry name" value="5-OXOPROLINASE SUBUNIT A"/>
    <property type="match status" value="1"/>
</dbReference>
<dbReference type="Pfam" id="PF03746">
    <property type="entry name" value="LamB_YcsF"/>
    <property type="match status" value="1"/>
</dbReference>
<reference evidence="2" key="1">
    <citation type="journal article" date="2019" name="Int. J. Syst. Evol. Microbiol.">
        <title>The Global Catalogue of Microorganisms (GCM) 10K type strain sequencing project: providing services to taxonomists for standard genome sequencing and annotation.</title>
        <authorList>
            <consortium name="The Broad Institute Genomics Platform"/>
            <consortium name="The Broad Institute Genome Sequencing Center for Infectious Disease"/>
            <person name="Wu L."/>
            <person name="Ma J."/>
        </authorList>
    </citation>
    <scope>NUCLEOTIDE SEQUENCE [LARGE SCALE GENOMIC DNA]</scope>
    <source>
        <strain evidence="2">JCM 17110</strain>
    </source>
</reference>
<dbReference type="InterPro" id="IPR005501">
    <property type="entry name" value="LamB/YcsF/PxpA-like"/>
</dbReference>
<sequence length="245" mass="26820">MPHKLLLNCDLGEGYGSWTMGRDEALMPWLDQASIACGFHASDPDTMARTIALAKRHQVTIGAHPGYHDKEGFGRRSIPHSPAGITHLVLYQAGALTALAELPALDYVKPHGALYNDMMRDEAIFRAVLEALVRLPGHPRLMLLATPNHSHYTRLAQQVGVDLLREAFADRAYLDDGGLVPWQLPGAVLDDVEQIRERVRHLRDTGEILSVTGKVLKLAPDTLCVHSDHAQAVAIARAAREALSA</sequence>
<dbReference type="CDD" id="cd10787">
    <property type="entry name" value="LamB_YcsF_like"/>
    <property type="match status" value="1"/>
</dbReference>
<evidence type="ECO:0000313" key="1">
    <source>
        <dbReference type="EMBL" id="GAA3527299.1"/>
    </source>
</evidence>
<gene>
    <name evidence="1" type="ORF">GCM10022394_03080</name>
</gene>
<dbReference type="SUPFAM" id="SSF88713">
    <property type="entry name" value="Glycoside hydrolase/deacetylase"/>
    <property type="match status" value="1"/>
</dbReference>
<name>A0ABP6V3I6_9GAMM</name>
<dbReference type="NCBIfam" id="NF003816">
    <property type="entry name" value="PRK05406.1-5"/>
    <property type="match status" value="1"/>
</dbReference>
<dbReference type="RefSeq" id="WP_344954054.1">
    <property type="nucleotide sequence ID" value="NZ_BAABCX010000001.1"/>
</dbReference>
<dbReference type="InterPro" id="IPR011330">
    <property type="entry name" value="Glyco_hydro/deAcase_b/a-brl"/>
</dbReference>
<proteinExistence type="predicted"/>
<protein>
    <submittedName>
        <fullName evidence="1">5-oxoprolinase subunit PxpA</fullName>
    </submittedName>
</protein>
<dbReference type="NCBIfam" id="NF003814">
    <property type="entry name" value="PRK05406.1-3"/>
    <property type="match status" value="1"/>
</dbReference>
<dbReference type="Proteomes" id="UP001500795">
    <property type="component" value="Unassembled WGS sequence"/>
</dbReference>
<dbReference type="PANTHER" id="PTHR30292">
    <property type="entry name" value="UNCHARACTERIZED PROTEIN YBGL-RELATED"/>
    <property type="match status" value="1"/>
</dbReference>
<comment type="caution">
    <text evidence="1">The sequence shown here is derived from an EMBL/GenBank/DDBJ whole genome shotgun (WGS) entry which is preliminary data.</text>
</comment>